<keyword evidence="2" id="KW-1185">Reference proteome</keyword>
<proteinExistence type="predicted"/>
<comment type="caution">
    <text evidence="1">The sequence shown here is derived from an EMBL/GenBank/DDBJ whole genome shotgun (WGS) entry which is preliminary data.</text>
</comment>
<protein>
    <submittedName>
        <fullName evidence="1">DDB1- and CUL4-associated factor 4</fullName>
    </submittedName>
</protein>
<evidence type="ECO:0000313" key="1">
    <source>
        <dbReference type="EMBL" id="KAJ9081057.1"/>
    </source>
</evidence>
<evidence type="ECO:0000313" key="2">
    <source>
        <dbReference type="Proteomes" id="UP001165960"/>
    </source>
</evidence>
<gene>
    <name evidence="1" type="primary">DCAF4_2</name>
    <name evidence="1" type="ORF">DSO57_1018527</name>
</gene>
<dbReference type="Proteomes" id="UP001165960">
    <property type="component" value="Unassembled WGS sequence"/>
</dbReference>
<accession>A0ACC2U2Q5</accession>
<organism evidence="1 2">
    <name type="scientific">Entomophthora muscae</name>
    <dbReference type="NCBI Taxonomy" id="34485"/>
    <lineage>
        <taxon>Eukaryota</taxon>
        <taxon>Fungi</taxon>
        <taxon>Fungi incertae sedis</taxon>
        <taxon>Zoopagomycota</taxon>
        <taxon>Entomophthoromycotina</taxon>
        <taxon>Entomophthoromycetes</taxon>
        <taxon>Entomophthorales</taxon>
        <taxon>Entomophthoraceae</taxon>
        <taxon>Entomophthora</taxon>
    </lineage>
</organism>
<dbReference type="EMBL" id="QTSX02001501">
    <property type="protein sequence ID" value="KAJ9081057.1"/>
    <property type="molecule type" value="Genomic_DNA"/>
</dbReference>
<sequence>MREISGFYYDTERNRYFKIERGNSRANFVDSTQEADSSNSSSRTFHYDADTIRKIKKKKEEKDYKKLAGENRLKACQNHVDEFHERIAQKISPLALLLQSRSHRPPNQISSTFTERFIKPYLPRLLKKQTTVPLSPNTTSAVDCGFGYLLTGDRRGQIRIFDSPPPRELPSQNQGISYLGFQEKCSIYPGAMEISAAKILSKDTICLTTRGGAGLSGKMIFISSPTSFSDSNIFSWTKAPTSPSSLYCIAKSEKYIIAGGDSSFWMYHPAHSSLALQECKTSSAVLSASFLPQPDTLHLGCRNGTVLSYDLRAPHLRQQRFKRNDSLAIYRILNYTPNYLITAELGGKIAQWDIRHESKPVQLFSGFRNSCDFNLGVAIHDLSATLTAAGDDNMVHHWSLSTGHEVSNPQGPFETTVSHIVPFSQDTFRPSNAEASSSALQDGYLMMYGNQMDIWTW</sequence>
<reference evidence="1" key="1">
    <citation type="submission" date="2022-04" db="EMBL/GenBank/DDBJ databases">
        <title>Genome of the entomopathogenic fungus Entomophthora muscae.</title>
        <authorList>
            <person name="Elya C."/>
            <person name="Lovett B.R."/>
            <person name="Lee E."/>
            <person name="Macias A.M."/>
            <person name="Hajek A.E."/>
            <person name="De Bivort B.L."/>
            <person name="Kasson M.T."/>
            <person name="De Fine Licht H.H."/>
            <person name="Stajich J.E."/>
        </authorList>
    </citation>
    <scope>NUCLEOTIDE SEQUENCE</scope>
    <source>
        <strain evidence="1">Berkeley</strain>
    </source>
</reference>
<name>A0ACC2U2Q5_9FUNG</name>